<feature type="compositionally biased region" description="Polar residues" evidence="1">
    <location>
        <begin position="480"/>
        <end position="497"/>
    </location>
</feature>
<gene>
    <name evidence="2" type="ORF">TOT_020000791</name>
</gene>
<name>J4C3J2_THEOR</name>
<dbReference type="EMBL" id="AP011947">
    <property type="protein sequence ID" value="BAM40536.1"/>
    <property type="molecule type" value="Genomic_DNA"/>
</dbReference>
<feature type="region of interest" description="Disordered" evidence="1">
    <location>
        <begin position="948"/>
        <end position="997"/>
    </location>
</feature>
<proteinExistence type="predicted"/>
<evidence type="ECO:0000313" key="3">
    <source>
        <dbReference type="Proteomes" id="UP000003786"/>
    </source>
</evidence>
<organism evidence="2 3">
    <name type="scientific">Theileria orientalis strain Shintoku</name>
    <dbReference type="NCBI Taxonomy" id="869250"/>
    <lineage>
        <taxon>Eukaryota</taxon>
        <taxon>Sar</taxon>
        <taxon>Alveolata</taxon>
        <taxon>Apicomplexa</taxon>
        <taxon>Aconoidasida</taxon>
        <taxon>Piroplasmida</taxon>
        <taxon>Theileriidae</taxon>
        <taxon>Theileria</taxon>
    </lineage>
</organism>
<feature type="compositionally biased region" description="Polar residues" evidence="1">
    <location>
        <begin position="462"/>
        <end position="473"/>
    </location>
</feature>
<feature type="region of interest" description="Disordered" evidence="1">
    <location>
        <begin position="150"/>
        <end position="173"/>
    </location>
</feature>
<dbReference type="AlphaFoldDB" id="J4C3J2"/>
<dbReference type="GeneID" id="20714908"/>
<dbReference type="KEGG" id="tot:TOT_020000791"/>
<feature type="compositionally biased region" description="Basic residues" evidence="1">
    <location>
        <begin position="739"/>
        <end position="748"/>
    </location>
</feature>
<dbReference type="RefSeq" id="XP_009690837.1">
    <property type="nucleotide sequence ID" value="XM_009692542.1"/>
</dbReference>
<dbReference type="VEuPathDB" id="PiroplasmaDB:TOT_020000791"/>
<feature type="compositionally biased region" description="Low complexity" evidence="1">
    <location>
        <begin position="654"/>
        <end position="663"/>
    </location>
</feature>
<keyword evidence="3" id="KW-1185">Reference proteome</keyword>
<feature type="compositionally biased region" description="Basic and acidic residues" evidence="1">
    <location>
        <begin position="500"/>
        <end position="550"/>
    </location>
</feature>
<feature type="compositionally biased region" description="Basic and acidic residues" evidence="1">
    <location>
        <begin position="694"/>
        <end position="717"/>
    </location>
</feature>
<feature type="region of interest" description="Disordered" evidence="1">
    <location>
        <begin position="599"/>
        <end position="840"/>
    </location>
</feature>
<feature type="compositionally biased region" description="Low complexity" evidence="1">
    <location>
        <begin position="724"/>
        <end position="738"/>
    </location>
</feature>
<feature type="compositionally biased region" description="Low complexity" evidence="1">
    <location>
        <begin position="680"/>
        <end position="690"/>
    </location>
</feature>
<feature type="region of interest" description="Disordered" evidence="1">
    <location>
        <begin position="450"/>
        <end position="568"/>
    </location>
</feature>
<accession>J4C3J2</accession>
<dbReference type="OrthoDB" id="10536587at2759"/>
<feature type="compositionally biased region" description="Low complexity" evidence="1">
    <location>
        <begin position="757"/>
        <end position="768"/>
    </location>
</feature>
<feature type="compositionally biased region" description="Basic and acidic residues" evidence="1">
    <location>
        <begin position="664"/>
        <end position="677"/>
    </location>
</feature>
<feature type="compositionally biased region" description="Basic and acidic residues" evidence="1">
    <location>
        <begin position="599"/>
        <end position="653"/>
    </location>
</feature>
<dbReference type="Proteomes" id="UP000003786">
    <property type="component" value="Chromosome 2"/>
</dbReference>
<feature type="compositionally biased region" description="Basic and acidic residues" evidence="1">
    <location>
        <begin position="814"/>
        <end position="835"/>
    </location>
</feature>
<evidence type="ECO:0000256" key="1">
    <source>
        <dbReference type="SAM" id="MobiDB-lite"/>
    </source>
</evidence>
<feature type="compositionally biased region" description="Polar residues" evidence="1">
    <location>
        <begin position="984"/>
        <end position="997"/>
    </location>
</feature>
<sequence length="997" mass="112145">MKEEGRSDLSSNPKNLRFNKSSLTFNRYKHFNFNKSLFELGNIPLDRLLECINKITAILDKYVNDVSPFNTKLRKLFIHDLAQERDVIAENRLKIGKELVLKFNVDRLCESAIKYKLSGNESDLNKFNISAIPTELETDKNFLNTLDSKRTRSEKAKSTKQKPKSDGKRIKSGKKEDQIVEASNLNYYIKYFNYLKLYYQYYMNHFVSVYIFYKSYSNGSRNDAKRSWVHIRDGERTVYILGKLFVYFRKLAILHLKCLINLLPLSFVYNPDNFINYNGLVDYNDVIYCEMNSLGDLDSGLRLELKRNLFDCIEINRKFDLEEFNNFLNVNNLNDLTLESGKQFSTTIETGAAGDHDSRVDAFSHNAPFQNGFDPRIYTDSITNFAAAIHSGPLYPINPSLIPSLAKKSLNLLFDVNSNLNGSFPGNEKSLLDMLPSFLSEGNERNIVLANSSTDRADTKTCNRPPTASGATNSKDRYTHTSSDSGKDNWTNNNNHSIGRRSDGEHNDGKYDYKQDGRYDANHDPEYRDQHDNGYHDRRYVKREDGRNETTHGGIYNESKYDSNYGKGKYDIRNYTVKNDGRNFEDKHDVKHDRRYSYGSYEDSRHNDHIHADGRHNDHIHADGRHNDHIHADGRHDESRYSGDASRRGDDSSRSGSSSSRYSDTNRHSDKRRHSDGSKYGSSIRRSSGNGRYGGDRRYDSRHEGRYGHYRYRDGRHGGRRSISHSTHSSSSSSGSYHRSYRNRRPERHTHPVLTRSSSAGSSSSSHSMGRGLTSHVPQQNPPIKLELGHQNGPCNPPQSTTSTEGPLPSSRGVDARSLKMDSAEKERLGKELKSGKKLKSSTKFSTMNIKEIFNSLASKARPADATTSAHDSHLGYKSRGHSASTGLRDCCDSIGSDSGSPSSMVTDVTTSSNDTVDMAVDDMDDSAGGSMAVDADAYATSTSIVTASDPDANKGVDSSAGKHMGEGTGDNPGEITAGKTDDTPLTSMQSYIENIK</sequence>
<protein>
    <submittedName>
        <fullName evidence="2">Uncharacterized protein</fullName>
    </submittedName>
</protein>
<reference evidence="2 3" key="1">
    <citation type="journal article" date="2012" name="MBio">
        <title>Comparative genome analysis of three eukaryotic parasites with differing abilities to transform leukocytes reveals key mediators of Theileria-induced leukocyte transformation.</title>
        <authorList>
            <person name="Hayashida K."/>
            <person name="Hara Y."/>
            <person name="Abe T."/>
            <person name="Yamasaki C."/>
            <person name="Toyoda A."/>
            <person name="Kosuge T."/>
            <person name="Suzuki Y."/>
            <person name="Sato Y."/>
            <person name="Kawashima S."/>
            <person name="Katayama T."/>
            <person name="Wakaguri H."/>
            <person name="Inoue N."/>
            <person name="Homma K."/>
            <person name="Tada-Umezaki M."/>
            <person name="Yagi Y."/>
            <person name="Fujii Y."/>
            <person name="Habara T."/>
            <person name="Kanehisa M."/>
            <person name="Watanabe H."/>
            <person name="Ito K."/>
            <person name="Gojobori T."/>
            <person name="Sugawara H."/>
            <person name="Imanishi T."/>
            <person name="Weir W."/>
            <person name="Gardner M."/>
            <person name="Pain A."/>
            <person name="Shiels B."/>
            <person name="Hattori M."/>
            <person name="Nene V."/>
            <person name="Sugimoto C."/>
        </authorList>
    </citation>
    <scope>NUCLEOTIDE SEQUENCE [LARGE SCALE GENOMIC DNA]</scope>
    <source>
        <strain evidence="2 3">Shintoku</strain>
    </source>
</reference>
<evidence type="ECO:0000313" key="2">
    <source>
        <dbReference type="EMBL" id="BAM40536.1"/>
    </source>
</evidence>
<feature type="region of interest" description="Disordered" evidence="1">
    <location>
        <begin position="859"/>
        <end position="887"/>
    </location>
</feature>